<protein>
    <submittedName>
        <fullName evidence="1">N-acetyltransferase</fullName>
    </submittedName>
</protein>
<evidence type="ECO:0000313" key="2">
    <source>
        <dbReference type="Proteomes" id="UP000823851"/>
    </source>
</evidence>
<reference evidence="1" key="1">
    <citation type="journal article" date="2021" name="PeerJ">
        <title>Extensive microbial diversity within the chicken gut microbiome revealed by metagenomics and culture.</title>
        <authorList>
            <person name="Gilroy R."/>
            <person name="Ravi A."/>
            <person name="Getino M."/>
            <person name="Pursley I."/>
            <person name="Horton D.L."/>
            <person name="Alikhan N.F."/>
            <person name="Baker D."/>
            <person name="Gharbi K."/>
            <person name="Hall N."/>
            <person name="Watson M."/>
            <person name="Adriaenssens E.M."/>
            <person name="Foster-Nyarko E."/>
            <person name="Jarju S."/>
            <person name="Secka A."/>
            <person name="Antonio M."/>
            <person name="Oren A."/>
            <person name="Chaudhuri R.R."/>
            <person name="La Ragione R."/>
            <person name="Hildebrand F."/>
            <person name="Pallen M.J."/>
        </authorList>
    </citation>
    <scope>NUCLEOTIDE SEQUENCE</scope>
    <source>
        <strain evidence="1">ChiHjej8B7-25341</strain>
    </source>
</reference>
<dbReference type="InterPro" id="IPR016181">
    <property type="entry name" value="Acyl_CoA_acyltransferase"/>
</dbReference>
<reference evidence="1" key="2">
    <citation type="submission" date="2021-04" db="EMBL/GenBank/DDBJ databases">
        <authorList>
            <person name="Gilroy R."/>
        </authorList>
    </citation>
    <scope>NUCLEOTIDE SEQUENCE</scope>
    <source>
        <strain evidence="1">ChiHjej8B7-25341</strain>
    </source>
</reference>
<gene>
    <name evidence="1" type="ORF">H9912_02060</name>
</gene>
<dbReference type="Gene3D" id="3.40.630.30">
    <property type="match status" value="1"/>
</dbReference>
<proteinExistence type="predicted"/>
<evidence type="ECO:0000313" key="1">
    <source>
        <dbReference type="EMBL" id="HJD30704.1"/>
    </source>
</evidence>
<dbReference type="Proteomes" id="UP000823851">
    <property type="component" value="Unassembled WGS sequence"/>
</dbReference>
<comment type="caution">
    <text evidence="1">The sequence shown here is derived from an EMBL/GenBank/DDBJ whole genome shotgun (WGS) entry which is preliminary data.</text>
</comment>
<sequence>MEDLPELLALYERARAFMAANGNPTQWGTSSPPRRVLEEDIRKKQLFICERNRGVCGAFALVFGDDPTYARIEGGAWRSDSPYGTIHRIAGKETERGIFEECLSWCRQQTGHIRIDTHEKNAVMRHLIEKNGFIRCGIIHVADGSPRIAYEWTAGGGEAYREKKDSR</sequence>
<dbReference type="SUPFAM" id="SSF55729">
    <property type="entry name" value="Acyl-CoA N-acyltransferases (Nat)"/>
    <property type="match status" value="1"/>
</dbReference>
<dbReference type="AlphaFoldDB" id="A0A9D2TZE3"/>
<accession>A0A9D2TZE3</accession>
<organism evidence="1 2">
    <name type="scientific">Candidatus Eisenbergiella stercorigallinarum</name>
    <dbReference type="NCBI Taxonomy" id="2838557"/>
    <lineage>
        <taxon>Bacteria</taxon>
        <taxon>Bacillati</taxon>
        <taxon>Bacillota</taxon>
        <taxon>Clostridia</taxon>
        <taxon>Lachnospirales</taxon>
        <taxon>Lachnospiraceae</taxon>
        <taxon>Eisenbergiella</taxon>
    </lineage>
</organism>
<name>A0A9D2TZE3_9FIRM</name>
<dbReference type="EMBL" id="DWUW01000058">
    <property type="protein sequence ID" value="HJD30704.1"/>
    <property type="molecule type" value="Genomic_DNA"/>
</dbReference>